<dbReference type="EMBL" id="CADILG010000052">
    <property type="protein sequence ID" value="CAB3917503.1"/>
    <property type="molecule type" value="Genomic_DNA"/>
</dbReference>
<reference evidence="1 2" key="1">
    <citation type="submission" date="2020-04" db="EMBL/GenBank/DDBJ databases">
        <authorList>
            <person name="De Canck E."/>
        </authorList>
    </citation>
    <scope>NUCLEOTIDE SEQUENCE [LARGE SCALE GENOMIC DNA]</scope>
    <source>
        <strain evidence="1 2">LMG 26858</strain>
    </source>
</reference>
<keyword evidence="2" id="KW-1185">Reference proteome</keyword>
<organism evidence="1 2">
    <name type="scientific">Achromobacter anxifer</name>
    <dbReference type="NCBI Taxonomy" id="1287737"/>
    <lineage>
        <taxon>Bacteria</taxon>
        <taxon>Pseudomonadati</taxon>
        <taxon>Pseudomonadota</taxon>
        <taxon>Betaproteobacteria</taxon>
        <taxon>Burkholderiales</taxon>
        <taxon>Alcaligenaceae</taxon>
        <taxon>Achromobacter</taxon>
    </lineage>
</organism>
<sequence>MNISTLDLPLALPPDSLDAVLSFDRPASLDRADVLIWNPAGLYPLLEAACERADPPVLGVGASEWLLATSRHWREQFKRLLAAGGTLVVLVPAPRTVGVHTLQDILPYDWSEPLLPRMARSQPLAGDARPRLAGEPFRTLFTEAAACFQPCAALDPAPGASILESGGGLTLASYASEPPGRLLLLPALAPGLAQDGAGAALFLRELRRCIDRLGQRSGVRLAPWLDLRRSPVDEQLHARRAQCLRERHALDLELQELDRAMAERDFFKQLLAGEGPGAGAAAAEVFRRKGAPVHADWVEKDLHIVELDQCNVLLKARLAGEALDAAALRRLEDARLRVADYFSRPTRILLVDCADNALPPAERDQRPPAALGELEDAYVLSGLHLYGWHLETRGDSPARLLQRLMQADDGLRDSLLRATLRGLSPLAAA</sequence>
<evidence type="ECO:0000313" key="2">
    <source>
        <dbReference type="Proteomes" id="UP000494117"/>
    </source>
</evidence>
<evidence type="ECO:0000313" key="1">
    <source>
        <dbReference type="EMBL" id="CAB3917503.1"/>
    </source>
</evidence>
<dbReference type="Proteomes" id="UP000494117">
    <property type="component" value="Unassembled WGS sequence"/>
</dbReference>
<protein>
    <submittedName>
        <fullName evidence="1">Uncharacterized protein</fullName>
    </submittedName>
</protein>
<proteinExistence type="predicted"/>
<gene>
    <name evidence="1" type="ORF">LMG26858_05100</name>
</gene>
<accession>A0A6S7EP14</accession>
<dbReference type="AlphaFoldDB" id="A0A6S7EP14"/>
<dbReference type="RefSeq" id="WP_175209802.1">
    <property type="nucleotide sequence ID" value="NZ_CADILG010000052.1"/>
</dbReference>
<name>A0A6S7EP14_9BURK</name>